<dbReference type="InterPro" id="IPR027417">
    <property type="entry name" value="P-loop_NTPase"/>
</dbReference>
<dbReference type="InterPro" id="IPR045058">
    <property type="entry name" value="GIMA/IAN/Toc"/>
</dbReference>
<dbReference type="Proteomes" id="UP000749559">
    <property type="component" value="Unassembled WGS sequence"/>
</dbReference>
<comment type="similarity">
    <text evidence="1">Belongs to the TRAFAC class TrmE-Era-EngA-EngB-Septin-like GTPase superfamily. AIG1/Toc34/Toc159-like paraseptin GTPase family. IAN subfamily.</text>
</comment>
<feature type="non-terminal residue" evidence="4">
    <location>
        <position position="1"/>
    </location>
</feature>
<dbReference type="OrthoDB" id="10061751at2759"/>
<evidence type="ECO:0000313" key="4">
    <source>
        <dbReference type="EMBL" id="CAH1778993.1"/>
    </source>
</evidence>
<dbReference type="EMBL" id="CAIIXF020000003">
    <property type="protein sequence ID" value="CAH1778993.1"/>
    <property type="molecule type" value="Genomic_DNA"/>
</dbReference>
<dbReference type="PANTHER" id="PTHR10903:SF184">
    <property type="entry name" value="GTP-BINDING PROTEIN A"/>
    <property type="match status" value="1"/>
</dbReference>
<sequence>VLIGKTGVGKSSTANTLMGGRRYFRAEASVNSITSDCDCNTYINGSMSYKIVDTPGFMDTGADQNEIRKEIAASLQLATPGPHVFLIVLKFNRFTKADEDVIFEIKKLFGERFTSFAILLFTNGDAIKHDMNDDFSEEEYRQECEKLFSEAVKTRPVIAKLLEQFSGRMFVIDNRSKDKKAEASRLYNAIHEWGLGTNFCSDKHRLAEIMKEEENEMIERKKKEEQDRKNEAERKRLIREDEEIKQKVHDVEEFKEDLAVKTHKMKNLELEFNRSVQLKQKVLQSRAEELHGHSTYKETFKVPNF</sequence>
<reference evidence="4" key="1">
    <citation type="submission" date="2022-03" db="EMBL/GenBank/DDBJ databases">
        <authorList>
            <person name="Martin C."/>
        </authorList>
    </citation>
    <scope>NUCLEOTIDE SEQUENCE</scope>
</reference>
<keyword evidence="5" id="KW-1185">Reference proteome</keyword>
<accession>A0A8J1Y9F3</accession>
<organism evidence="4 5">
    <name type="scientific">Owenia fusiformis</name>
    <name type="common">Polychaete worm</name>
    <dbReference type="NCBI Taxonomy" id="6347"/>
    <lineage>
        <taxon>Eukaryota</taxon>
        <taxon>Metazoa</taxon>
        <taxon>Spiralia</taxon>
        <taxon>Lophotrochozoa</taxon>
        <taxon>Annelida</taxon>
        <taxon>Polychaeta</taxon>
        <taxon>Sedentaria</taxon>
        <taxon>Canalipalpata</taxon>
        <taxon>Sabellida</taxon>
        <taxon>Oweniida</taxon>
        <taxon>Oweniidae</taxon>
        <taxon>Owenia</taxon>
    </lineage>
</organism>
<dbReference type="Pfam" id="PF04548">
    <property type="entry name" value="AIG1"/>
    <property type="match status" value="1"/>
</dbReference>
<evidence type="ECO:0000256" key="3">
    <source>
        <dbReference type="ARBA" id="ARBA00023134"/>
    </source>
</evidence>
<dbReference type="AlphaFoldDB" id="A0A8J1Y9F3"/>
<dbReference type="SUPFAM" id="SSF52540">
    <property type="entry name" value="P-loop containing nucleoside triphosphate hydrolases"/>
    <property type="match status" value="1"/>
</dbReference>
<gene>
    <name evidence="4" type="ORF">OFUS_LOCUS5844</name>
</gene>
<evidence type="ECO:0000256" key="2">
    <source>
        <dbReference type="ARBA" id="ARBA00022741"/>
    </source>
</evidence>
<keyword evidence="3" id="KW-0342">GTP-binding</keyword>
<evidence type="ECO:0000256" key="1">
    <source>
        <dbReference type="ARBA" id="ARBA00008535"/>
    </source>
</evidence>
<evidence type="ECO:0000313" key="5">
    <source>
        <dbReference type="Proteomes" id="UP000749559"/>
    </source>
</evidence>
<protein>
    <submittedName>
        <fullName evidence="4">Uncharacterized protein</fullName>
    </submittedName>
</protein>
<dbReference type="GO" id="GO:0005525">
    <property type="term" value="F:GTP binding"/>
    <property type="evidence" value="ECO:0007669"/>
    <property type="project" value="UniProtKB-KW"/>
</dbReference>
<dbReference type="InterPro" id="IPR006703">
    <property type="entry name" value="G_AIG1"/>
</dbReference>
<dbReference type="PANTHER" id="PTHR10903">
    <property type="entry name" value="GTPASE, IMAP FAMILY MEMBER-RELATED"/>
    <property type="match status" value="1"/>
</dbReference>
<name>A0A8J1Y9F3_OWEFU</name>
<proteinExistence type="inferred from homology"/>
<comment type="caution">
    <text evidence="4">The sequence shown here is derived from an EMBL/GenBank/DDBJ whole genome shotgun (WGS) entry which is preliminary data.</text>
</comment>
<keyword evidence="2" id="KW-0547">Nucleotide-binding</keyword>
<dbReference type="PROSITE" id="PS51720">
    <property type="entry name" value="G_AIG1"/>
    <property type="match status" value="1"/>
</dbReference>
<dbReference type="Gene3D" id="3.40.50.300">
    <property type="entry name" value="P-loop containing nucleotide triphosphate hydrolases"/>
    <property type="match status" value="1"/>
</dbReference>